<keyword evidence="9" id="KW-1185">Reference proteome</keyword>
<dbReference type="InterPro" id="IPR049326">
    <property type="entry name" value="Rhodopsin_dom_fungi"/>
</dbReference>
<feature type="transmembrane region" description="Helical" evidence="6">
    <location>
        <begin position="20"/>
        <end position="40"/>
    </location>
</feature>
<evidence type="ECO:0000259" key="7">
    <source>
        <dbReference type="Pfam" id="PF20684"/>
    </source>
</evidence>
<evidence type="ECO:0000256" key="3">
    <source>
        <dbReference type="ARBA" id="ARBA00022989"/>
    </source>
</evidence>
<keyword evidence="3 6" id="KW-1133">Transmembrane helix</keyword>
<feature type="transmembrane region" description="Helical" evidence="6">
    <location>
        <begin position="184"/>
        <end position="203"/>
    </location>
</feature>
<dbReference type="OrthoDB" id="3936451at2759"/>
<evidence type="ECO:0000256" key="4">
    <source>
        <dbReference type="ARBA" id="ARBA00023136"/>
    </source>
</evidence>
<dbReference type="PANTHER" id="PTHR33048">
    <property type="entry name" value="PTH11-LIKE INTEGRAL MEMBRANE PROTEIN (AFU_ORTHOLOGUE AFUA_5G11245)"/>
    <property type="match status" value="1"/>
</dbReference>
<evidence type="ECO:0000256" key="5">
    <source>
        <dbReference type="ARBA" id="ARBA00038359"/>
    </source>
</evidence>
<dbReference type="VEuPathDB" id="FungiDB:jhhlp_005386"/>
<keyword evidence="2 6" id="KW-0812">Transmembrane</keyword>
<dbReference type="AlphaFoldDB" id="A0A2N3N6Q3"/>
<dbReference type="InterPro" id="IPR052337">
    <property type="entry name" value="SAT4-like"/>
</dbReference>
<name>A0A2N3N6Q3_9PEZI</name>
<proteinExistence type="inferred from homology"/>
<feature type="transmembrane region" description="Helical" evidence="6">
    <location>
        <begin position="52"/>
        <end position="70"/>
    </location>
</feature>
<keyword evidence="4 6" id="KW-0472">Membrane</keyword>
<dbReference type="PANTHER" id="PTHR33048:SF96">
    <property type="entry name" value="INTEGRAL MEMBRANE PROTEIN"/>
    <property type="match status" value="1"/>
</dbReference>
<evidence type="ECO:0000313" key="8">
    <source>
        <dbReference type="EMBL" id="PKS08111.1"/>
    </source>
</evidence>
<dbReference type="Pfam" id="PF20684">
    <property type="entry name" value="Fung_rhodopsin"/>
    <property type="match status" value="1"/>
</dbReference>
<evidence type="ECO:0000256" key="2">
    <source>
        <dbReference type="ARBA" id="ARBA00022692"/>
    </source>
</evidence>
<dbReference type="Proteomes" id="UP000233524">
    <property type="component" value="Unassembled WGS sequence"/>
</dbReference>
<evidence type="ECO:0000256" key="6">
    <source>
        <dbReference type="SAM" id="Phobius"/>
    </source>
</evidence>
<evidence type="ECO:0000256" key="1">
    <source>
        <dbReference type="ARBA" id="ARBA00004141"/>
    </source>
</evidence>
<reference evidence="8 9" key="1">
    <citation type="journal article" date="2017" name="G3 (Bethesda)">
        <title>First Draft Genome Sequence of the Pathogenic Fungus Lomentospora prolificans (Formerly Scedosporium prolificans).</title>
        <authorList>
            <person name="Luo R."/>
            <person name="Zimin A."/>
            <person name="Workman R."/>
            <person name="Fan Y."/>
            <person name="Pertea G."/>
            <person name="Grossman N."/>
            <person name="Wear M.P."/>
            <person name="Jia B."/>
            <person name="Miller H."/>
            <person name="Casadevall A."/>
            <person name="Timp W."/>
            <person name="Zhang S.X."/>
            <person name="Salzberg S.L."/>
        </authorList>
    </citation>
    <scope>NUCLEOTIDE SEQUENCE [LARGE SCALE GENOMIC DNA]</scope>
    <source>
        <strain evidence="8 9">JHH-5317</strain>
    </source>
</reference>
<dbReference type="EMBL" id="NLAX01000700">
    <property type="protein sequence ID" value="PKS08111.1"/>
    <property type="molecule type" value="Genomic_DNA"/>
</dbReference>
<protein>
    <recommendedName>
        <fullName evidence="7">Rhodopsin domain-containing protein</fullName>
    </recommendedName>
</protein>
<dbReference type="GO" id="GO:0016020">
    <property type="term" value="C:membrane"/>
    <property type="evidence" value="ECO:0007669"/>
    <property type="project" value="UniProtKB-SubCell"/>
</dbReference>
<feature type="transmembrane region" description="Helical" evidence="6">
    <location>
        <begin position="133"/>
        <end position="153"/>
    </location>
</feature>
<evidence type="ECO:0000313" key="9">
    <source>
        <dbReference type="Proteomes" id="UP000233524"/>
    </source>
</evidence>
<accession>A0A2N3N6Q3</accession>
<feature type="domain" description="Rhodopsin" evidence="7">
    <location>
        <begin position="37"/>
        <end position="279"/>
    </location>
</feature>
<feature type="transmembrane region" description="Helical" evidence="6">
    <location>
        <begin position="215"/>
        <end position="234"/>
    </location>
</feature>
<sequence length="398" mass="44501">MDSLKDVPVHGSLDRSHELAYVQTVFLIVSGICLLFRGYVKCFIVKLNLLDDYLLYGAMLAYIVYSAIVIDGSLNGGTGKHPSLNITVEQAARSLRAWYLCMVIYPWITFTIRASLCVLLLRLNSKRSHTWIIWINGIISAVITVAFFFILIFQCSPPQYFWKQVYGDEGYCHNKLIVTYSTTVYSVLSALSDWCLGLLPIAILWSVQINLRTKVAIAGLLSLGMIAGVVLIIRSTYVTRLEPGYLFLYESTDVAIWSVMEPALGIIAACVATFRPLLKSWGFGWGSRRRGHSTHYQLPEQRRDGFTPATSPRAGVFTQTFDALSDKSDGEGGSEQELAIRKTVQINVTTAPEPVALSPIRRNFERYSPDLPGRAISCDEAYFADAKERSEYTNRATV</sequence>
<dbReference type="InParanoid" id="A0A2N3N6Q3"/>
<organism evidence="8 9">
    <name type="scientific">Lomentospora prolificans</name>
    <dbReference type="NCBI Taxonomy" id="41688"/>
    <lineage>
        <taxon>Eukaryota</taxon>
        <taxon>Fungi</taxon>
        <taxon>Dikarya</taxon>
        <taxon>Ascomycota</taxon>
        <taxon>Pezizomycotina</taxon>
        <taxon>Sordariomycetes</taxon>
        <taxon>Hypocreomycetidae</taxon>
        <taxon>Microascales</taxon>
        <taxon>Microascaceae</taxon>
        <taxon>Lomentospora</taxon>
    </lineage>
</organism>
<comment type="similarity">
    <text evidence="5">Belongs to the SAT4 family.</text>
</comment>
<comment type="caution">
    <text evidence="8">The sequence shown here is derived from an EMBL/GenBank/DDBJ whole genome shotgun (WGS) entry which is preliminary data.</text>
</comment>
<comment type="subcellular location">
    <subcellularLocation>
        <location evidence="1">Membrane</location>
        <topology evidence="1">Multi-pass membrane protein</topology>
    </subcellularLocation>
</comment>
<feature type="transmembrane region" description="Helical" evidence="6">
    <location>
        <begin position="97"/>
        <end position="121"/>
    </location>
</feature>
<gene>
    <name evidence="8" type="ORF">jhhlp_005386</name>
</gene>